<protein>
    <submittedName>
        <fullName evidence="1">Uncharacterized protein</fullName>
    </submittedName>
</protein>
<evidence type="ECO:0000313" key="2">
    <source>
        <dbReference type="Proteomes" id="UP000676336"/>
    </source>
</evidence>
<accession>A0A8S3BGQ8</accession>
<dbReference type="AlphaFoldDB" id="A0A8S3BGQ8"/>
<gene>
    <name evidence="1" type="ORF">SMN809_LOCUS48037</name>
</gene>
<name>A0A8S3BGQ8_9BILA</name>
<comment type="caution">
    <text evidence="1">The sequence shown here is derived from an EMBL/GenBank/DDBJ whole genome shotgun (WGS) entry which is preliminary data.</text>
</comment>
<feature type="non-terminal residue" evidence="1">
    <location>
        <position position="63"/>
    </location>
</feature>
<evidence type="ECO:0000313" key="1">
    <source>
        <dbReference type="EMBL" id="CAF4820858.1"/>
    </source>
</evidence>
<sequence>KIVWAKHCEIQQVNLKQLSSDQQLNDGEKVPLNVKELGSCEIYPQTLSHSPNGRFVVVCGDGE</sequence>
<organism evidence="1 2">
    <name type="scientific">Rotaria magnacalcarata</name>
    <dbReference type="NCBI Taxonomy" id="392030"/>
    <lineage>
        <taxon>Eukaryota</taxon>
        <taxon>Metazoa</taxon>
        <taxon>Spiralia</taxon>
        <taxon>Gnathifera</taxon>
        <taxon>Rotifera</taxon>
        <taxon>Eurotatoria</taxon>
        <taxon>Bdelloidea</taxon>
        <taxon>Philodinida</taxon>
        <taxon>Philodinidae</taxon>
        <taxon>Rotaria</taxon>
    </lineage>
</organism>
<feature type="non-terminal residue" evidence="1">
    <location>
        <position position="1"/>
    </location>
</feature>
<dbReference type="EMBL" id="CAJOBI010153447">
    <property type="protein sequence ID" value="CAF4820858.1"/>
    <property type="molecule type" value="Genomic_DNA"/>
</dbReference>
<dbReference type="Proteomes" id="UP000676336">
    <property type="component" value="Unassembled WGS sequence"/>
</dbReference>
<proteinExistence type="predicted"/>
<reference evidence="1" key="1">
    <citation type="submission" date="2021-02" db="EMBL/GenBank/DDBJ databases">
        <authorList>
            <person name="Nowell W R."/>
        </authorList>
    </citation>
    <scope>NUCLEOTIDE SEQUENCE</scope>
</reference>